<dbReference type="InterPro" id="IPR032859">
    <property type="entry name" value="KH_dom-like"/>
</dbReference>
<comment type="similarity">
    <text evidence="1">Belongs to the PPR family. P subfamily.</text>
</comment>
<proteinExistence type="inferred from homology"/>
<evidence type="ECO:0000259" key="5">
    <source>
        <dbReference type="Pfam" id="PF14714"/>
    </source>
</evidence>
<dbReference type="SUPFAM" id="SSF81901">
    <property type="entry name" value="HCP-like"/>
    <property type="match status" value="2"/>
</dbReference>
<dbReference type="InterPro" id="IPR027417">
    <property type="entry name" value="P-loop_NTPase"/>
</dbReference>
<dbReference type="PROSITE" id="PS51375">
    <property type="entry name" value="PPR"/>
    <property type="match status" value="15"/>
</dbReference>
<dbReference type="Gene3D" id="1.25.40.10">
    <property type="entry name" value="Tetratricopeptide repeat domain"/>
    <property type="match status" value="7"/>
</dbReference>
<feature type="repeat" description="PPR" evidence="3">
    <location>
        <begin position="450"/>
        <end position="484"/>
    </location>
</feature>
<dbReference type="OrthoDB" id="185373at2759"/>
<dbReference type="PANTHER" id="PTHR46128:SF211">
    <property type="entry name" value="PENTACOTRIPEPTIDE-REPEAT REGION OF PRORP DOMAIN-CONTAINING PROTEIN"/>
    <property type="match status" value="1"/>
</dbReference>
<feature type="repeat" description="PPR" evidence="3">
    <location>
        <begin position="380"/>
        <end position="414"/>
    </location>
</feature>
<comment type="caution">
    <text evidence="6">The sequence shown here is derived from an EMBL/GenBank/DDBJ whole genome shotgun (WGS) entry which is preliminary data.</text>
</comment>
<feature type="domain" description="GTPase Der C-terminal KH-domain-like" evidence="5">
    <location>
        <begin position="879"/>
        <end position="945"/>
    </location>
</feature>
<feature type="repeat" description="PPR" evidence="3">
    <location>
        <begin position="200"/>
        <end position="234"/>
    </location>
</feature>
<feature type="repeat" description="PPR" evidence="3">
    <location>
        <begin position="625"/>
        <end position="659"/>
    </location>
</feature>
<feature type="repeat" description="PPR" evidence="3">
    <location>
        <begin position="660"/>
        <end position="694"/>
    </location>
</feature>
<evidence type="ECO:0000313" key="6">
    <source>
        <dbReference type="EMBL" id="TXG66682.1"/>
    </source>
</evidence>
<dbReference type="Pfam" id="PF01535">
    <property type="entry name" value="PPR"/>
    <property type="match status" value="3"/>
</dbReference>
<feature type="region of interest" description="Disordered" evidence="4">
    <location>
        <begin position="740"/>
        <end position="760"/>
    </location>
</feature>
<protein>
    <recommendedName>
        <fullName evidence="5">GTPase Der C-terminal KH-domain-like domain-containing protein</fullName>
    </recommendedName>
</protein>
<dbReference type="AlphaFoldDB" id="A0A5C7ICW1"/>
<keyword evidence="7" id="KW-1185">Reference proteome</keyword>
<dbReference type="Gene3D" id="3.40.50.300">
    <property type="entry name" value="P-loop containing nucleotide triphosphate hydrolases"/>
    <property type="match status" value="1"/>
</dbReference>
<dbReference type="Proteomes" id="UP000323000">
    <property type="component" value="Chromosome 3"/>
</dbReference>
<gene>
    <name evidence="6" type="ORF">EZV62_007957</name>
</gene>
<evidence type="ECO:0000313" key="7">
    <source>
        <dbReference type="Proteomes" id="UP000323000"/>
    </source>
</evidence>
<feature type="repeat" description="PPR" evidence="3">
    <location>
        <begin position="310"/>
        <end position="344"/>
    </location>
</feature>
<feature type="region of interest" description="Disordered" evidence="4">
    <location>
        <begin position="1039"/>
        <end position="1079"/>
    </location>
</feature>
<name>A0A5C7ICW1_9ROSI</name>
<feature type="repeat" description="PPR" evidence="3">
    <location>
        <begin position="520"/>
        <end position="554"/>
    </location>
</feature>
<sequence>MWVSMGIFSCSRKRLFTSNLLRYSFRVFYSASSALLLEDHVFDCSPDKVEVNAVETNVIDNISVPRKWYRIKKESKLYPLIVKVYKSLSWEVAREMRFFNAVNRYGYPHSIYAFRIIVHVFALAAMEMEVYALLRDIVNYNREAKMDMYELFQSLLDSHEHAWRSVIVCSMLMKVFASNKMPENAMDVFVQTKKIGLKPNIKSCNFLLKCLVEANRVNFVRSLFEELKNCGPSPNVHTYTIMMKFYCNCHLERDVDILQAADLFEDMERNGESPTIVTFSTYIHGLCRVGCVESALECIQSLIHENQPVNTYCYNAVIHGFCQKGEMHEALNVVEEMKNHGISADDYTYSILIDGFCKKGDIENGLRMIEEMEFCNIKPSLVSYSSLLHSFCKSGLMDISLNIFRDLGASGYEYDQFVYNILINGFCLKGDMDSAKKLLEEMMSNSLELNAFSFNRLIQGFCKQGMLDKSLELLRTMLQIGLVPNILTWNVVANGYCIQGHFEEALKLINEMKELGINPNSYTFSAIINRVCKDKKPENAWELFPLMIKNNILPCDVHYAILIDGFAKQSNPKKAWILYTRMLKAGIKPSIVTYTIIINMFCHMNKMDEACGFFKEMTENGLIPDTISYTSLIAGFSRIGDMKKAWALFNEMLRRDCSPNVVTYTCLIDGFCKSRRMDIARLLVDEMNRNNITPDVVTYNSLIAGYQRLGDFEKGHNLFIEMKKSGILPDDITIRTLGMHADDSQDNSSSQDNNGGEDDESKLPLQLAIIGKPNVGNSTLLNALLQEDRILIDTAGWLQRTERDKGPSSLSIMQSRKNLMRAHVVALVLDAEEITKARRSMTHAEVVIARRAVEEGRGLVVIVNKMDLLSGRKNSELYKKVMSKHSWKDLSAQPKVKYFTQVNAWHPIFVAFLSGKTELSGTDLQFLTKSLKEDFDLGGIPIRIMQQTAYVPQEQRNLLKLADPSLGSKFSREEALGMLNIALICTNPSPTLRPTMSFVVSMLESKVLVQAPIIMHSSDNLDAEFKAFEILSHDSKTRVTTFSQEGQTQSSMSTDGTSKDSSVSCQTTDETREYSSSSVHPDKDLYYGTLSNGAVIAVKLLSSRS</sequence>
<dbReference type="Pfam" id="PF14714">
    <property type="entry name" value="KH_dom-like"/>
    <property type="match status" value="1"/>
</dbReference>
<dbReference type="NCBIfam" id="TIGR00756">
    <property type="entry name" value="PPR"/>
    <property type="match status" value="10"/>
</dbReference>
<dbReference type="SUPFAM" id="SSF52540">
    <property type="entry name" value="P-loop containing nucleoside triphosphate hydrolases"/>
    <property type="match status" value="1"/>
</dbReference>
<dbReference type="InterPro" id="IPR011990">
    <property type="entry name" value="TPR-like_helical_dom_sf"/>
</dbReference>
<accession>A0A5C7ICW1</accession>
<evidence type="ECO:0000256" key="2">
    <source>
        <dbReference type="ARBA" id="ARBA00022737"/>
    </source>
</evidence>
<keyword evidence="2" id="KW-0677">Repeat</keyword>
<dbReference type="Pfam" id="PF13041">
    <property type="entry name" value="PPR_2"/>
    <property type="match status" value="7"/>
</dbReference>
<dbReference type="EMBL" id="VAHF01000003">
    <property type="protein sequence ID" value="TXG66682.1"/>
    <property type="molecule type" value="Genomic_DNA"/>
</dbReference>
<feature type="repeat" description="PPR" evidence="3">
    <location>
        <begin position="415"/>
        <end position="449"/>
    </location>
</feature>
<feature type="repeat" description="PPR" evidence="3">
    <location>
        <begin position="235"/>
        <end position="274"/>
    </location>
</feature>
<dbReference type="InterPro" id="IPR002885">
    <property type="entry name" value="PPR_rpt"/>
</dbReference>
<feature type="repeat" description="PPR" evidence="3">
    <location>
        <begin position="345"/>
        <end position="379"/>
    </location>
</feature>
<evidence type="ECO:0000256" key="1">
    <source>
        <dbReference type="ARBA" id="ARBA00007626"/>
    </source>
</evidence>
<feature type="repeat" description="PPR" evidence="3">
    <location>
        <begin position="555"/>
        <end position="589"/>
    </location>
</feature>
<dbReference type="InterPro" id="IPR050872">
    <property type="entry name" value="PPR_P_subfamily"/>
</dbReference>
<organism evidence="6 7">
    <name type="scientific">Acer yangbiense</name>
    <dbReference type="NCBI Taxonomy" id="1000413"/>
    <lineage>
        <taxon>Eukaryota</taxon>
        <taxon>Viridiplantae</taxon>
        <taxon>Streptophyta</taxon>
        <taxon>Embryophyta</taxon>
        <taxon>Tracheophyta</taxon>
        <taxon>Spermatophyta</taxon>
        <taxon>Magnoliopsida</taxon>
        <taxon>eudicotyledons</taxon>
        <taxon>Gunneridae</taxon>
        <taxon>Pentapetalae</taxon>
        <taxon>rosids</taxon>
        <taxon>malvids</taxon>
        <taxon>Sapindales</taxon>
        <taxon>Sapindaceae</taxon>
        <taxon>Hippocastanoideae</taxon>
        <taxon>Acereae</taxon>
        <taxon>Acer</taxon>
    </lineage>
</organism>
<dbReference type="PANTHER" id="PTHR46128">
    <property type="entry name" value="MITOCHONDRIAL GROUP I INTRON SPLICING FACTOR CCM1"/>
    <property type="match status" value="1"/>
</dbReference>
<feature type="repeat" description="PPR" evidence="3">
    <location>
        <begin position="165"/>
        <end position="199"/>
    </location>
</feature>
<evidence type="ECO:0000256" key="4">
    <source>
        <dbReference type="SAM" id="MobiDB-lite"/>
    </source>
</evidence>
<feature type="repeat" description="PPR" evidence="3">
    <location>
        <begin position="485"/>
        <end position="519"/>
    </location>
</feature>
<dbReference type="Gene3D" id="1.10.510.10">
    <property type="entry name" value="Transferase(Phosphotransferase) domain 1"/>
    <property type="match status" value="1"/>
</dbReference>
<feature type="repeat" description="PPR" evidence="3">
    <location>
        <begin position="590"/>
        <end position="624"/>
    </location>
</feature>
<feature type="repeat" description="PPR" evidence="3">
    <location>
        <begin position="695"/>
        <end position="729"/>
    </location>
</feature>
<reference evidence="7" key="1">
    <citation type="journal article" date="2019" name="Gigascience">
        <title>De novo genome assembly of the endangered Acer yangbiense, a plant species with extremely small populations endemic to Yunnan Province, China.</title>
        <authorList>
            <person name="Yang J."/>
            <person name="Wariss H.M."/>
            <person name="Tao L."/>
            <person name="Zhang R."/>
            <person name="Yun Q."/>
            <person name="Hollingsworth P."/>
            <person name="Dao Z."/>
            <person name="Luo G."/>
            <person name="Guo H."/>
            <person name="Ma Y."/>
            <person name="Sun W."/>
        </authorList>
    </citation>
    <scope>NUCLEOTIDE SEQUENCE [LARGE SCALE GENOMIC DNA]</scope>
    <source>
        <strain evidence="7">cv. Malutang</strain>
    </source>
</reference>
<evidence type="ECO:0000256" key="3">
    <source>
        <dbReference type="PROSITE-ProRule" id="PRU00708"/>
    </source>
</evidence>